<dbReference type="CDD" id="cd06234">
    <property type="entry name" value="M14_PaCCP-like"/>
    <property type="match status" value="1"/>
</dbReference>
<dbReference type="PANTHER" id="PTHR12756">
    <property type="entry name" value="CYTOSOLIC CARBOXYPEPTIDASE"/>
    <property type="match status" value="1"/>
</dbReference>
<evidence type="ECO:0000256" key="1">
    <source>
        <dbReference type="ARBA" id="ARBA00001947"/>
    </source>
</evidence>
<dbReference type="InterPro" id="IPR040626">
    <property type="entry name" value="Pepdidase_M14_N"/>
</dbReference>
<proteinExistence type="inferred from homology"/>
<name>A0A3P3VRR6_9GAMM</name>
<evidence type="ECO:0000259" key="3">
    <source>
        <dbReference type="PROSITE" id="PS52035"/>
    </source>
</evidence>
<dbReference type="GO" id="GO:0008270">
    <property type="term" value="F:zinc ion binding"/>
    <property type="evidence" value="ECO:0007669"/>
    <property type="project" value="InterPro"/>
</dbReference>
<dbReference type="Pfam" id="PF00246">
    <property type="entry name" value="Peptidase_M14"/>
    <property type="match status" value="1"/>
</dbReference>
<organism evidence="4 5">
    <name type="scientific">Aestuariirhabdus litorea</name>
    <dbReference type="NCBI Taxonomy" id="2528527"/>
    <lineage>
        <taxon>Bacteria</taxon>
        <taxon>Pseudomonadati</taxon>
        <taxon>Pseudomonadota</taxon>
        <taxon>Gammaproteobacteria</taxon>
        <taxon>Oceanospirillales</taxon>
        <taxon>Aestuariirhabdaceae</taxon>
        <taxon>Aestuariirhabdus</taxon>
    </lineage>
</organism>
<dbReference type="PANTHER" id="PTHR12756:SF11">
    <property type="entry name" value="CYTOSOLIC CARBOXYPEPTIDASE 1"/>
    <property type="match status" value="1"/>
</dbReference>
<dbReference type="GO" id="GO:0004181">
    <property type="term" value="F:metallocarboxypeptidase activity"/>
    <property type="evidence" value="ECO:0007669"/>
    <property type="project" value="InterPro"/>
</dbReference>
<accession>A0A3P3VRR6</accession>
<dbReference type="InterPro" id="IPR000834">
    <property type="entry name" value="Peptidase_M14"/>
</dbReference>
<dbReference type="PROSITE" id="PS52035">
    <property type="entry name" value="PEPTIDASE_M14"/>
    <property type="match status" value="1"/>
</dbReference>
<dbReference type="EMBL" id="QWEZ01000001">
    <property type="protein sequence ID" value="RRJ84386.1"/>
    <property type="molecule type" value="Genomic_DNA"/>
</dbReference>
<dbReference type="InterPro" id="IPR050821">
    <property type="entry name" value="Cytosolic_carboxypeptidase"/>
</dbReference>
<feature type="domain" description="Peptidase M14" evidence="3">
    <location>
        <begin position="110"/>
        <end position="374"/>
    </location>
</feature>
<comment type="similarity">
    <text evidence="2">Belongs to the peptidase M14 family.</text>
</comment>
<dbReference type="GO" id="GO:0006508">
    <property type="term" value="P:proteolysis"/>
    <property type="evidence" value="ECO:0007669"/>
    <property type="project" value="InterPro"/>
</dbReference>
<evidence type="ECO:0000256" key="2">
    <source>
        <dbReference type="PROSITE-ProRule" id="PRU01379"/>
    </source>
</evidence>
<protein>
    <recommendedName>
        <fullName evidence="3">Peptidase M14 domain-containing protein</fullName>
    </recommendedName>
</protein>
<evidence type="ECO:0000313" key="4">
    <source>
        <dbReference type="EMBL" id="RRJ84386.1"/>
    </source>
</evidence>
<comment type="caution">
    <text evidence="4">The sequence shown here is derived from an EMBL/GenBank/DDBJ whole genome shotgun (WGS) entry which is preliminary data.</text>
</comment>
<comment type="cofactor">
    <cofactor evidence="1">
        <name>Zn(2+)</name>
        <dbReference type="ChEBI" id="CHEBI:29105"/>
    </cofactor>
</comment>
<keyword evidence="5" id="KW-1185">Reference proteome</keyword>
<dbReference type="AlphaFoldDB" id="A0A3P3VRR6"/>
<gene>
    <name evidence="4" type="ORF">D0544_04565</name>
</gene>
<dbReference type="SUPFAM" id="SSF53187">
    <property type="entry name" value="Zn-dependent exopeptidases"/>
    <property type="match status" value="1"/>
</dbReference>
<dbReference type="SMART" id="SM00631">
    <property type="entry name" value="Zn_pept"/>
    <property type="match status" value="1"/>
</dbReference>
<reference evidence="4 5" key="1">
    <citation type="submission" date="2018-08" db="EMBL/GenBank/DDBJ databases">
        <authorList>
            <person name="Khan S.A."/>
        </authorList>
    </citation>
    <scope>NUCLEOTIDE SEQUENCE [LARGE SCALE GENOMIC DNA]</scope>
    <source>
        <strain evidence="4 5">GTF-13</strain>
    </source>
</reference>
<dbReference type="Pfam" id="PF18027">
    <property type="entry name" value="Pepdidase_M14_N"/>
    <property type="match status" value="1"/>
</dbReference>
<reference evidence="4 5" key="2">
    <citation type="submission" date="2018-12" db="EMBL/GenBank/DDBJ databases">
        <title>Simiduia agarivorans gen. nov., sp. nov., a marine, agarolytic bacterium isolated from shallow coastal water from Keelung, Taiwan.</title>
        <authorList>
            <person name="Shieh W.Y."/>
        </authorList>
    </citation>
    <scope>NUCLEOTIDE SEQUENCE [LARGE SCALE GENOMIC DNA]</scope>
    <source>
        <strain evidence="4 5">GTF-13</strain>
    </source>
</reference>
<sequence length="374" mass="42236">MQITAAFDGGNIEVVSAEAADDIQLRIRADHNSSFYQWFYYRLSGVRSQACHMKILNAEGAAYPGGWQNYQAVASYDRQSWFRVPTSYRDGVLHIKHEPVHDLVYYAYFAPYSMERLADFIAKLQAHPKVEHRMLGQTLDGQPLDQLVIGQADSGKKKIWIQARQHPGETMASWWMEGFLPRLIDGNDAIARALLDKAVFYVMPNMNPDGSRRGHLRTNAAGANLNREWLEPSAERSPEVLLVRQQMESIGVDFCLDVHGDESLPYNFIAGTHGIPSWNEKRLNVHNSFGQALRRANPDFQLVHGYPDNQPGNANMTMCTNYVAETFNCVAITLEMPFKDTADTPQPREGWSPERCKRLGANALDALHAVIDQL</sequence>
<dbReference type="Gene3D" id="2.60.40.3120">
    <property type="match status" value="1"/>
</dbReference>
<dbReference type="Gene3D" id="3.40.630.10">
    <property type="entry name" value="Zn peptidases"/>
    <property type="match status" value="1"/>
</dbReference>
<evidence type="ECO:0000313" key="5">
    <source>
        <dbReference type="Proteomes" id="UP000280792"/>
    </source>
</evidence>
<dbReference type="RefSeq" id="WP_125014815.1">
    <property type="nucleotide sequence ID" value="NZ_QWEZ01000001.1"/>
</dbReference>
<feature type="active site" description="Proton donor/acceptor" evidence="2">
    <location>
        <position position="335"/>
    </location>
</feature>
<dbReference type="Proteomes" id="UP000280792">
    <property type="component" value="Unassembled WGS sequence"/>
</dbReference>